<dbReference type="GO" id="GO:0004519">
    <property type="term" value="F:endonuclease activity"/>
    <property type="evidence" value="ECO:0007669"/>
    <property type="project" value="UniProtKB-KW"/>
</dbReference>
<gene>
    <name evidence="1" type="ORF">Izhevsk_61</name>
</gene>
<reference evidence="1 2" key="1">
    <citation type="submission" date="2020-03" db="EMBL/GenBank/DDBJ databases">
        <authorList>
            <person name="Skorynina A."/>
            <person name="Kazantseva O."/>
            <person name="Baycher S."/>
            <person name="Piligrimova E."/>
            <person name="Kuliabin V."/>
            <person name="Shadrin A."/>
        </authorList>
    </citation>
    <scope>NUCLEOTIDE SEQUENCE [LARGE SCALE GENOMIC DNA]</scope>
</reference>
<accession>A0A6H0X675</accession>
<sequence>MKAIKDLGMRYPSDTATRKRRYLECQCECGNIVEIRKDQLKDTKSCGCARNEVRNDIPIGDEYGRLTILEDLGIRERKYRERFVKVKCECGEIFDVDWSSVQKGNTKSCGCLQKERASESCKKVGEGNLRHGMDGTKIYKIWSGMKQRCDNSNSMYYEYYGGRGIDICKEWSESFEVFHKWAIEKGYQEGLSIDRIDNDGNYEPSNCQWLTLADNTRKMHEDKKKRNDAHE</sequence>
<keyword evidence="2" id="KW-1185">Reference proteome</keyword>
<dbReference type="EMBL" id="MT254578">
    <property type="protein sequence ID" value="QIW89742.1"/>
    <property type="molecule type" value="Genomic_DNA"/>
</dbReference>
<keyword evidence="1" id="KW-0378">Hydrolase</keyword>
<keyword evidence="1" id="KW-0540">Nuclease</keyword>
<evidence type="ECO:0000313" key="2">
    <source>
        <dbReference type="Proteomes" id="UP000503405"/>
    </source>
</evidence>
<organism evidence="1 2">
    <name type="scientific">Bacillus phage Izhevsk</name>
    <dbReference type="NCBI Taxonomy" id="2724322"/>
    <lineage>
        <taxon>Viruses</taxon>
        <taxon>Duplodnaviria</taxon>
        <taxon>Heunggongvirae</taxon>
        <taxon>Uroviricota</taxon>
        <taxon>Caudoviricetes</taxon>
        <taxon>Joanripponvirinae</taxon>
        <taxon>Tsamsavirus</taxon>
        <taxon>Tsamsavirus izhevsk</taxon>
    </lineage>
</organism>
<evidence type="ECO:0000313" key="1">
    <source>
        <dbReference type="EMBL" id="QIW89742.1"/>
    </source>
</evidence>
<protein>
    <submittedName>
        <fullName evidence="1">Putative HNH homing endonuclease</fullName>
    </submittedName>
</protein>
<dbReference type="Proteomes" id="UP000503405">
    <property type="component" value="Segment"/>
</dbReference>
<name>A0A6H0X675_9CAUD</name>
<proteinExistence type="predicted"/>
<keyword evidence="1" id="KW-0255">Endonuclease</keyword>